<dbReference type="Proteomes" id="UP000307440">
    <property type="component" value="Unassembled WGS sequence"/>
</dbReference>
<accession>A0A5C3KHW7</accession>
<evidence type="ECO:0000256" key="3">
    <source>
        <dbReference type="SAM" id="SignalP"/>
    </source>
</evidence>
<keyword evidence="2" id="KW-0812">Transmembrane</keyword>
<name>A0A5C3KHW7_COPMA</name>
<evidence type="ECO:0000256" key="2">
    <source>
        <dbReference type="SAM" id="Phobius"/>
    </source>
</evidence>
<sequence length="157" mass="16882">MFNLLLYCLLLFTIANAQRTVTVTNEDGNSIIQIITTDPVLGPTTRAVSTITPAAPEETTTRRGPVGAPPASSGTPHAPIPFTYTTLISGELEVRTGIYTPRDAPSISHSYPTGTIRDFDEYLSSAGPRLRSNSAKHKIPLSLLSFAIAIGLYHIIM</sequence>
<organism evidence="4 5">
    <name type="scientific">Coprinopsis marcescibilis</name>
    <name type="common">Agaric fungus</name>
    <name type="synonym">Psathyrella marcescibilis</name>
    <dbReference type="NCBI Taxonomy" id="230819"/>
    <lineage>
        <taxon>Eukaryota</taxon>
        <taxon>Fungi</taxon>
        <taxon>Dikarya</taxon>
        <taxon>Basidiomycota</taxon>
        <taxon>Agaricomycotina</taxon>
        <taxon>Agaricomycetes</taxon>
        <taxon>Agaricomycetidae</taxon>
        <taxon>Agaricales</taxon>
        <taxon>Agaricineae</taxon>
        <taxon>Psathyrellaceae</taxon>
        <taxon>Coprinopsis</taxon>
    </lineage>
</organism>
<feature type="transmembrane region" description="Helical" evidence="2">
    <location>
        <begin position="139"/>
        <end position="156"/>
    </location>
</feature>
<keyword evidence="5" id="KW-1185">Reference proteome</keyword>
<evidence type="ECO:0000313" key="4">
    <source>
        <dbReference type="EMBL" id="TFK19700.1"/>
    </source>
</evidence>
<gene>
    <name evidence="4" type="ORF">FA15DRAFT_759869</name>
</gene>
<reference evidence="4 5" key="1">
    <citation type="journal article" date="2019" name="Nat. Ecol. Evol.">
        <title>Megaphylogeny resolves global patterns of mushroom evolution.</title>
        <authorList>
            <person name="Varga T."/>
            <person name="Krizsan K."/>
            <person name="Foldi C."/>
            <person name="Dima B."/>
            <person name="Sanchez-Garcia M."/>
            <person name="Sanchez-Ramirez S."/>
            <person name="Szollosi G.J."/>
            <person name="Szarkandi J.G."/>
            <person name="Papp V."/>
            <person name="Albert L."/>
            <person name="Andreopoulos W."/>
            <person name="Angelini C."/>
            <person name="Antonin V."/>
            <person name="Barry K.W."/>
            <person name="Bougher N.L."/>
            <person name="Buchanan P."/>
            <person name="Buyck B."/>
            <person name="Bense V."/>
            <person name="Catcheside P."/>
            <person name="Chovatia M."/>
            <person name="Cooper J."/>
            <person name="Damon W."/>
            <person name="Desjardin D."/>
            <person name="Finy P."/>
            <person name="Geml J."/>
            <person name="Haridas S."/>
            <person name="Hughes K."/>
            <person name="Justo A."/>
            <person name="Karasinski D."/>
            <person name="Kautmanova I."/>
            <person name="Kiss B."/>
            <person name="Kocsube S."/>
            <person name="Kotiranta H."/>
            <person name="LaButti K.M."/>
            <person name="Lechner B.E."/>
            <person name="Liimatainen K."/>
            <person name="Lipzen A."/>
            <person name="Lukacs Z."/>
            <person name="Mihaltcheva S."/>
            <person name="Morgado L.N."/>
            <person name="Niskanen T."/>
            <person name="Noordeloos M.E."/>
            <person name="Ohm R.A."/>
            <person name="Ortiz-Santana B."/>
            <person name="Ovrebo C."/>
            <person name="Racz N."/>
            <person name="Riley R."/>
            <person name="Savchenko A."/>
            <person name="Shiryaev A."/>
            <person name="Soop K."/>
            <person name="Spirin V."/>
            <person name="Szebenyi C."/>
            <person name="Tomsovsky M."/>
            <person name="Tulloss R.E."/>
            <person name="Uehling J."/>
            <person name="Grigoriev I.V."/>
            <person name="Vagvolgyi C."/>
            <person name="Papp T."/>
            <person name="Martin F.M."/>
            <person name="Miettinen O."/>
            <person name="Hibbett D.S."/>
            <person name="Nagy L.G."/>
        </authorList>
    </citation>
    <scope>NUCLEOTIDE SEQUENCE [LARGE SCALE GENOMIC DNA]</scope>
    <source>
        <strain evidence="4 5">CBS 121175</strain>
    </source>
</reference>
<feature type="signal peptide" evidence="3">
    <location>
        <begin position="1"/>
        <end position="17"/>
    </location>
</feature>
<evidence type="ECO:0000313" key="5">
    <source>
        <dbReference type="Proteomes" id="UP000307440"/>
    </source>
</evidence>
<keyword evidence="2" id="KW-1133">Transmembrane helix</keyword>
<keyword evidence="2" id="KW-0472">Membrane</keyword>
<feature type="region of interest" description="Disordered" evidence="1">
    <location>
        <begin position="53"/>
        <end position="78"/>
    </location>
</feature>
<dbReference type="STRING" id="230819.A0A5C3KHW7"/>
<feature type="chain" id="PRO_5022875086" evidence="3">
    <location>
        <begin position="18"/>
        <end position="157"/>
    </location>
</feature>
<proteinExistence type="predicted"/>
<evidence type="ECO:0000256" key="1">
    <source>
        <dbReference type="SAM" id="MobiDB-lite"/>
    </source>
</evidence>
<dbReference type="OrthoDB" id="3257429at2759"/>
<protein>
    <submittedName>
        <fullName evidence="4">Uncharacterized protein</fullName>
    </submittedName>
</protein>
<dbReference type="AlphaFoldDB" id="A0A5C3KHW7"/>
<keyword evidence="3" id="KW-0732">Signal</keyword>
<dbReference type="EMBL" id="ML210329">
    <property type="protein sequence ID" value="TFK19700.1"/>
    <property type="molecule type" value="Genomic_DNA"/>
</dbReference>